<dbReference type="AlphaFoldDB" id="U6GVE0"/>
<dbReference type="GeneID" id="25272060"/>
<evidence type="ECO:0000313" key="2">
    <source>
        <dbReference type="Proteomes" id="UP000018050"/>
    </source>
</evidence>
<dbReference type="RefSeq" id="XP_013247361.1">
    <property type="nucleotide sequence ID" value="XM_013391907.1"/>
</dbReference>
<name>U6GVE0_EIMAC</name>
<protein>
    <submittedName>
        <fullName evidence="1">Uncharacterized protein</fullName>
    </submittedName>
</protein>
<proteinExistence type="predicted"/>
<organism evidence="1 2">
    <name type="scientific">Eimeria acervulina</name>
    <name type="common">Coccidian parasite</name>
    <dbReference type="NCBI Taxonomy" id="5801"/>
    <lineage>
        <taxon>Eukaryota</taxon>
        <taxon>Sar</taxon>
        <taxon>Alveolata</taxon>
        <taxon>Apicomplexa</taxon>
        <taxon>Conoidasida</taxon>
        <taxon>Coccidia</taxon>
        <taxon>Eucoccidiorida</taxon>
        <taxon>Eimeriorina</taxon>
        <taxon>Eimeriidae</taxon>
        <taxon>Eimeria</taxon>
    </lineage>
</organism>
<evidence type="ECO:0000313" key="1">
    <source>
        <dbReference type="EMBL" id="CDI83532.1"/>
    </source>
</evidence>
<reference evidence="1" key="2">
    <citation type="submission" date="2013-10" db="EMBL/GenBank/DDBJ databases">
        <authorList>
            <person name="Aslett M."/>
        </authorList>
    </citation>
    <scope>NUCLEOTIDE SEQUENCE</scope>
    <source>
        <strain evidence="1">Houghton</strain>
    </source>
</reference>
<dbReference type="VEuPathDB" id="ToxoDB:EAH_00039900"/>
<dbReference type="Proteomes" id="UP000018050">
    <property type="component" value="Unassembled WGS sequence"/>
</dbReference>
<sequence length="99" mass="10931">MLPLAWEKVASRKQCSAGEQASAKHLIKHSYCVVTACASGVRFLASNLEGVLKSKDAAFHSLIAGCVLQHLRMLSEVSQEEFMAYPYILSYRKAEPCEP</sequence>
<accession>U6GVE0</accession>
<reference evidence="1" key="1">
    <citation type="submission" date="2013-10" db="EMBL/GenBank/DDBJ databases">
        <title>Genomic analysis of the causative agents of coccidiosis in chickens.</title>
        <authorList>
            <person name="Reid A.J."/>
            <person name="Blake D."/>
            <person name="Billington K."/>
            <person name="Browne H."/>
            <person name="Dunn M."/>
            <person name="Hung S."/>
            <person name="Kawahara F."/>
            <person name="Miranda-Saavedra D."/>
            <person name="Mourier T."/>
            <person name="Nagra H."/>
            <person name="Otto T.D."/>
            <person name="Rawlings N."/>
            <person name="Sanchez A."/>
            <person name="Sanders M."/>
            <person name="Subramaniam C."/>
            <person name="Tay Y."/>
            <person name="Dear P."/>
            <person name="Doerig C."/>
            <person name="Gruber A."/>
            <person name="Parkinson J."/>
            <person name="Shirley M."/>
            <person name="Wan K.L."/>
            <person name="Berriman M."/>
            <person name="Tomley F."/>
            <person name="Pain A."/>
        </authorList>
    </citation>
    <scope>NUCLEOTIDE SEQUENCE</scope>
    <source>
        <strain evidence="1">Houghton</strain>
    </source>
</reference>
<dbReference type="EMBL" id="HG673431">
    <property type="protein sequence ID" value="CDI83532.1"/>
    <property type="molecule type" value="Genomic_DNA"/>
</dbReference>
<keyword evidence="2" id="KW-1185">Reference proteome</keyword>
<gene>
    <name evidence="1" type="ORF">EAH_00039900</name>
</gene>